<dbReference type="Ensembl" id="ENSAPET00000026620.1">
    <property type="protein sequence ID" value="ENSAPEP00000025937.1"/>
    <property type="gene ID" value="ENSAPEG00000018443.1"/>
</dbReference>
<sequence length="621" mass="70504">MADSDSEEEYSPSDEVQSSSDTENEAASVRNSTASVRLDSPQAAHTGADALLHRVRGGKRGRGGCSRGGRRGRGGCSRVDQNTANGEVGSGDAKNRRNGGRRGRSRGRKCTANTGGGRSGIHCPTVNDDDNDGWVCLRDEEEHHKWIRHFDEPVGYREDRNLTNSEPIGFLSLFLDAEFWSLITNETNRYAHQFLEREELKPNSRFHDWYDVTVPEMKAFMALHLCMGLVEKSEIEDYWDGFWPTYTPGFGKVMSRNRFEVFLSFIHFVNNDERVERGLPGHDRLFKVRPIINMIIPRFSAIYGPHKELSLDEMIIAFKGRSTLKLEVSSGYVLQWSMYTGQNTHDDENIGATHLIVRQLLAPYTGKGHEVYMDSYYTSPAISRELANNDTGMCGTVNCNRRGMPRVFMRHDKLLACAFHDTNRLTLLSTIHGNLCTKKRIRTKENVTGFREIEKPVCVDSYNTFMGGVDTADQRMKTYLFPHRSRKWYSRIFNAVVSISVVNAHIIYTRCNPGQQKTLKVFIQSIITSLLEGYSKKEGKKGGRPSMQQGEVPQRLTERHWLRNTDDRLDCIVCSDHTHPKGRRQAQFRCSQCGVGLCAVPCNEIYHTLKWHVSAPSSDVQ</sequence>
<organism evidence="3 4">
    <name type="scientific">Amphiprion percula</name>
    <name type="common">Orange clownfish</name>
    <name type="synonym">Lutjanus percula</name>
    <dbReference type="NCBI Taxonomy" id="161767"/>
    <lineage>
        <taxon>Eukaryota</taxon>
        <taxon>Metazoa</taxon>
        <taxon>Chordata</taxon>
        <taxon>Craniata</taxon>
        <taxon>Vertebrata</taxon>
        <taxon>Euteleostomi</taxon>
        <taxon>Actinopterygii</taxon>
        <taxon>Neopterygii</taxon>
        <taxon>Teleostei</taxon>
        <taxon>Neoteleostei</taxon>
        <taxon>Acanthomorphata</taxon>
        <taxon>Ovalentaria</taxon>
        <taxon>Pomacentridae</taxon>
        <taxon>Amphiprion</taxon>
    </lineage>
</organism>
<name>A0A3P8TSB7_AMPPE</name>
<feature type="compositionally biased region" description="Basic residues" evidence="1">
    <location>
        <begin position="53"/>
        <end position="73"/>
    </location>
</feature>
<dbReference type="GeneTree" id="ENSGT00940000164464"/>
<feature type="region of interest" description="Disordered" evidence="1">
    <location>
        <begin position="536"/>
        <end position="555"/>
    </location>
</feature>
<reference evidence="3" key="3">
    <citation type="submission" date="2025-09" db="UniProtKB">
        <authorList>
            <consortium name="Ensembl"/>
        </authorList>
    </citation>
    <scope>IDENTIFICATION</scope>
</reference>
<protein>
    <recommendedName>
        <fullName evidence="2">PiggyBac transposable element-derived protein domain-containing protein</fullName>
    </recommendedName>
</protein>
<keyword evidence="4" id="KW-1185">Reference proteome</keyword>
<feature type="compositionally biased region" description="Acidic residues" evidence="1">
    <location>
        <begin position="1"/>
        <end position="12"/>
    </location>
</feature>
<proteinExistence type="predicted"/>
<dbReference type="OMA" id="PVAIECY"/>
<evidence type="ECO:0000313" key="3">
    <source>
        <dbReference type="Ensembl" id="ENSAPEP00000025937.1"/>
    </source>
</evidence>
<reference evidence="3" key="2">
    <citation type="submission" date="2025-08" db="UniProtKB">
        <authorList>
            <consortium name="Ensembl"/>
        </authorList>
    </citation>
    <scope>IDENTIFICATION</scope>
</reference>
<dbReference type="Proteomes" id="UP000265080">
    <property type="component" value="Chromosome 4"/>
</dbReference>
<evidence type="ECO:0000259" key="2">
    <source>
        <dbReference type="Pfam" id="PF13843"/>
    </source>
</evidence>
<feature type="region of interest" description="Disordered" evidence="1">
    <location>
        <begin position="1"/>
        <end position="121"/>
    </location>
</feature>
<dbReference type="PANTHER" id="PTHR46599">
    <property type="entry name" value="PIGGYBAC TRANSPOSABLE ELEMENT-DERIVED PROTEIN 4"/>
    <property type="match status" value="1"/>
</dbReference>
<accession>A0A3P8TSB7</accession>
<feature type="compositionally biased region" description="Basic residues" evidence="1">
    <location>
        <begin position="96"/>
        <end position="109"/>
    </location>
</feature>
<dbReference type="Pfam" id="PF13843">
    <property type="entry name" value="DDE_Tnp_1_7"/>
    <property type="match status" value="1"/>
</dbReference>
<evidence type="ECO:0000313" key="4">
    <source>
        <dbReference type="Proteomes" id="UP000265080"/>
    </source>
</evidence>
<dbReference type="STRING" id="161767.ENSAPEP00000025937"/>
<reference evidence="3 4" key="1">
    <citation type="submission" date="2018-03" db="EMBL/GenBank/DDBJ databases">
        <title>Finding Nemo's genes: A chromosome-scale reference assembly of the genome of the orange clownfish Amphiprion percula.</title>
        <authorList>
            <person name="Lehmann R."/>
        </authorList>
    </citation>
    <scope>NUCLEOTIDE SEQUENCE</scope>
</reference>
<dbReference type="AlphaFoldDB" id="A0A3P8TSB7"/>
<evidence type="ECO:0000256" key="1">
    <source>
        <dbReference type="SAM" id="MobiDB-lite"/>
    </source>
</evidence>
<feature type="domain" description="PiggyBac transposable element-derived protein" evidence="2">
    <location>
        <begin position="167"/>
        <end position="505"/>
    </location>
</feature>
<dbReference type="InterPro" id="IPR029526">
    <property type="entry name" value="PGBD"/>
</dbReference>
<dbReference type="PANTHER" id="PTHR46599:SF3">
    <property type="entry name" value="PIGGYBAC TRANSPOSABLE ELEMENT-DERIVED PROTEIN 4"/>
    <property type="match status" value="1"/>
</dbReference>